<proteinExistence type="predicted"/>
<dbReference type="Proteomes" id="UP000789366">
    <property type="component" value="Unassembled WGS sequence"/>
</dbReference>
<protein>
    <submittedName>
        <fullName evidence="1">11079_t:CDS:1</fullName>
    </submittedName>
</protein>
<evidence type="ECO:0000313" key="1">
    <source>
        <dbReference type="EMBL" id="CAG8743708.1"/>
    </source>
</evidence>
<sequence length="208" mass="24225">MIENQNLISDSDDENSSGNSRVQKSHRRSVNNHRKSICWDYFKIIEVPGSETVVECTKCTDDGRITKYVWCGSTSNLIGHIKRKHQNNSENSGVQQLRRRRRSRNDYRESICWRYFRPIKPSKGSVTKCIFDRCNTKYLWKGSTSNFLDHLKRKHITELKINLPSIKFIIPSASPLNVINSLKSSSLNLQIELPLEEQINKLYKHLSD</sequence>
<organism evidence="1 2">
    <name type="scientific">Cetraspora pellucida</name>
    <dbReference type="NCBI Taxonomy" id="1433469"/>
    <lineage>
        <taxon>Eukaryota</taxon>
        <taxon>Fungi</taxon>
        <taxon>Fungi incertae sedis</taxon>
        <taxon>Mucoromycota</taxon>
        <taxon>Glomeromycotina</taxon>
        <taxon>Glomeromycetes</taxon>
        <taxon>Diversisporales</taxon>
        <taxon>Gigasporaceae</taxon>
        <taxon>Cetraspora</taxon>
    </lineage>
</organism>
<accession>A0ACA9QDB1</accession>
<reference evidence="1" key="1">
    <citation type="submission" date="2021-06" db="EMBL/GenBank/DDBJ databases">
        <authorList>
            <person name="Kallberg Y."/>
            <person name="Tangrot J."/>
            <person name="Rosling A."/>
        </authorList>
    </citation>
    <scope>NUCLEOTIDE SEQUENCE</scope>
    <source>
        <strain evidence="1">28 12/20/2015</strain>
    </source>
</reference>
<keyword evidence="2" id="KW-1185">Reference proteome</keyword>
<name>A0ACA9QDB1_9GLOM</name>
<gene>
    <name evidence="1" type="ORF">SPELUC_LOCUS13992</name>
</gene>
<evidence type="ECO:0000313" key="2">
    <source>
        <dbReference type="Proteomes" id="UP000789366"/>
    </source>
</evidence>
<dbReference type="EMBL" id="CAJVPW010039231">
    <property type="protein sequence ID" value="CAG8743708.1"/>
    <property type="molecule type" value="Genomic_DNA"/>
</dbReference>
<comment type="caution">
    <text evidence="1">The sequence shown here is derived from an EMBL/GenBank/DDBJ whole genome shotgun (WGS) entry which is preliminary data.</text>
</comment>